<gene>
    <name evidence="1" type="ORF">A0U91_15635</name>
</gene>
<geneLocation type="plasmid" evidence="2">
    <name>pac1084_1</name>
</geneLocation>
<dbReference type="AlphaFoldDB" id="A0A1U9LJ05"/>
<dbReference type="Proteomes" id="UP000189055">
    <property type="component" value="Plasmid pAC1084_1"/>
</dbReference>
<dbReference type="KEGG" id="aper:A0U91_15635"/>
<organism evidence="1 2">
    <name type="scientific">Acetobacter persici</name>
    <dbReference type="NCBI Taxonomy" id="1076596"/>
    <lineage>
        <taxon>Bacteria</taxon>
        <taxon>Pseudomonadati</taxon>
        <taxon>Pseudomonadota</taxon>
        <taxon>Alphaproteobacteria</taxon>
        <taxon>Acetobacterales</taxon>
        <taxon>Acetobacteraceae</taxon>
        <taxon>Acetobacter</taxon>
    </lineage>
</organism>
<accession>A0A1U9LJ05</accession>
<protein>
    <submittedName>
        <fullName evidence="1">Uncharacterized protein</fullName>
    </submittedName>
</protein>
<dbReference type="RefSeq" id="WP_077932070.1">
    <property type="nucleotide sequence ID" value="NZ_CP014688.1"/>
</dbReference>
<dbReference type="EMBL" id="CP014688">
    <property type="protein sequence ID" value="AQT06444.1"/>
    <property type="molecule type" value="Genomic_DNA"/>
</dbReference>
<proteinExistence type="predicted"/>
<keyword evidence="1" id="KW-0614">Plasmid</keyword>
<evidence type="ECO:0000313" key="1">
    <source>
        <dbReference type="EMBL" id="AQT06444.1"/>
    </source>
</evidence>
<sequence>MDGSDKFSNIFLKFTVMIPALYNPAYFGQEIILSLDVYFRMPEFAKLPKEERTGIFLREDGVTQQIAREEWERRFPNLEPSLYEASEDDGTVFSLNITHNLVEMAYEAGLYEALWRPEEIGVTTASDLIPKLEDGLVTLVLEREKLLPFTPNNKWGSHDALLWFVRECLRAAQKFPSAEVISCR</sequence>
<reference evidence="1 2" key="1">
    <citation type="submission" date="2016-03" db="EMBL/GenBank/DDBJ databases">
        <title>Acetic acid bacteria sequencing.</title>
        <authorList>
            <person name="Brandt J."/>
            <person name="Jakob F."/>
            <person name="Vogel R.F."/>
        </authorList>
    </citation>
    <scope>NUCLEOTIDE SEQUENCE [LARGE SCALE GENOMIC DNA]</scope>
    <source>
        <strain evidence="1 2">TMW2.1084</strain>
        <plasmid evidence="2">pac1084_1</plasmid>
    </source>
</reference>
<evidence type="ECO:0000313" key="2">
    <source>
        <dbReference type="Proteomes" id="UP000189055"/>
    </source>
</evidence>
<name>A0A1U9LJ05_9PROT</name>